<organism evidence="2 3">
    <name type="scientific">Oopsacas minuta</name>
    <dbReference type="NCBI Taxonomy" id="111878"/>
    <lineage>
        <taxon>Eukaryota</taxon>
        <taxon>Metazoa</taxon>
        <taxon>Porifera</taxon>
        <taxon>Hexactinellida</taxon>
        <taxon>Hexasterophora</taxon>
        <taxon>Lyssacinosida</taxon>
        <taxon>Leucopsacidae</taxon>
        <taxon>Oopsacas</taxon>
    </lineage>
</organism>
<feature type="coiled-coil region" evidence="1">
    <location>
        <begin position="105"/>
        <end position="152"/>
    </location>
</feature>
<dbReference type="EMBL" id="JAKMXF010000365">
    <property type="protein sequence ID" value="KAI6645713.1"/>
    <property type="molecule type" value="Genomic_DNA"/>
</dbReference>
<protein>
    <recommendedName>
        <fullName evidence="4">BZIP domain-containing protein</fullName>
    </recommendedName>
</protein>
<accession>A0AAV7J9M2</accession>
<dbReference type="Proteomes" id="UP001165289">
    <property type="component" value="Unassembled WGS sequence"/>
</dbReference>
<evidence type="ECO:0000313" key="2">
    <source>
        <dbReference type="EMBL" id="KAI6645713.1"/>
    </source>
</evidence>
<keyword evidence="1" id="KW-0175">Coiled coil</keyword>
<evidence type="ECO:0000313" key="3">
    <source>
        <dbReference type="Proteomes" id="UP001165289"/>
    </source>
</evidence>
<dbReference type="AlphaFoldDB" id="A0AAV7J9M2"/>
<evidence type="ECO:0000256" key="1">
    <source>
        <dbReference type="SAM" id="Coils"/>
    </source>
</evidence>
<sequence>MKLSTSQLAFDCNTGADRNGQSCIPNEHLQNLNCSHVIFSGSVPAPVVRIPFPQNGNMVNAIPMNQRIGKMNIFSLGFTKEEVCDLELSVLEEKMRRSQLNQSQVHVIKNERERLKRQKRKKRHKQKLKDEFNDLEMDVDHLTQMKSSLEKEKIDLVAEINSIVTYLSSANSYELANNDLQ</sequence>
<keyword evidence="3" id="KW-1185">Reference proteome</keyword>
<comment type="caution">
    <text evidence="2">The sequence shown here is derived from an EMBL/GenBank/DDBJ whole genome shotgun (WGS) entry which is preliminary data.</text>
</comment>
<name>A0AAV7J9M2_9METZ</name>
<gene>
    <name evidence="2" type="ORF">LOD99_12976</name>
</gene>
<evidence type="ECO:0008006" key="4">
    <source>
        <dbReference type="Google" id="ProtNLM"/>
    </source>
</evidence>
<proteinExistence type="predicted"/>
<reference evidence="2 3" key="1">
    <citation type="journal article" date="2023" name="BMC Biol.">
        <title>The compact genome of the sponge Oopsacas minuta (Hexactinellida) is lacking key metazoan core genes.</title>
        <authorList>
            <person name="Santini S."/>
            <person name="Schenkelaars Q."/>
            <person name="Jourda C."/>
            <person name="Duchesne M."/>
            <person name="Belahbib H."/>
            <person name="Rocher C."/>
            <person name="Selva M."/>
            <person name="Riesgo A."/>
            <person name="Vervoort M."/>
            <person name="Leys S.P."/>
            <person name="Kodjabachian L."/>
            <person name="Le Bivic A."/>
            <person name="Borchiellini C."/>
            <person name="Claverie J.M."/>
            <person name="Renard E."/>
        </authorList>
    </citation>
    <scope>NUCLEOTIDE SEQUENCE [LARGE SCALE GENOMIC DNA]</scope>
    <source>
        <strain evidence="2">SPO-2</strain>
    </source>
</reference>